<dbReference type="EMBL" id="CP101987">
    <property type="protein sequence ID" value="UUI71591.1"/>
    <property type="molecule type" value="Genomic_DNA"/>
</dbReference>
<dbReference type="Proteomes" id="UP001316384">
    <property type="component" value="Chromosome"/>
</dbReference>
<proteinExistence type="predicted"/>
<dbReference type="RefSeq" id="WP_227578817.1">
    <property type="nucleotide sequence ID" value="NZ_CP101987.1"/>
</dbReference>
<reference evidence="1 2" key="1">
    <citation type="submission" date="2022-07" db="EMBL/GenBank/DDBJ databases">
        <title>Novel species in genus cellulomonas.</title>
        <authorList>
            <person name="Ye L."/>
        </authorList>
    </citation>
    <scope>NUCLEOTIDE SEQUENCE [LARGE SCALE GENOMIC DNA]</scope>
    <source>
        <strain evidence="2">zg-B89</strain>
    </source>
</reference>
<name>A0ABY5KQ59_9CELL</name>
<evidence type="ECO:0000313" key="1">
    <source>
        <dbReference type="EMBL" id="UUI71591.1"/>
    </source>
</evidence>
<accession>A0ABY5KQ59</accession>
<evidence type="ECO:0000313" key="2">
    <source>
        <dbReference type="Proteomes" id="UP001316384"/>
    </source>
</evidence>
<keyword evidence="2" id="KW-1185">Reference proteome</keyword>
<organism evidence="1 2">
    <name type="scientific">Cellulomonas xiejunii</name>
    <dbReference type="NCBI Taxonomy" id="2968083"/>
    <lineage>
        <taxon>Bacteria</taxon>
        <taxon>Bacillati</taxon>
        <taxon>Actinomycetota</taxon>
        <taxon>Actinomycetes</taxon>
        <taxon>Micrococcales</taxon>
        <taxon>Cellulomonadaceae</taxon>
        <taxon>Cellulomonas</taxon>
    </lineage>
</organism>
<protein>
    <submittedName>
        <fullName evidence="1">Uncharacterized protein</fullName>
    </submittedName>
</protein>
<gene>
    <name evidence="1" type="ORF">NP048_17655</name>
</gene>
<sequence length="218" mass="23703">MIDAEMLLPEGWLHVPTSPGTEKLQARVVTSVVQHFVPEHLPRDRATPWRRELRKEMRRALDEATAGGARCVIMPLAQYGGLRLPGTLLVSVLEDDPQVVASDLLAELLADAGEDGLLLDVGGAPAVRIRSVVDSRRLGRAHPSWRVAYYISHPEVPGVWALATFTVLTDGDLEDPAVLAVVAMFDAVLGTLQWVEHEGGPSFEEVLAQVDALEPVGR</sequence>